<dbReference type="PANTHER" id="PTHR46637">
    <property type="entry name" value="TIS1421-TRANSPOSASE PROTEIN A"/>
    <property type="match status" value="1"/>
</dbReference>
<dbReference type="AlphaFoldDB" id="A0A7W8NHE3"/>
<gene>
    <name evidence="3" type="ORF">HNQ08_003024</name>
</gene>
<name>A0A7W8NHE3_9DEIO</name>
<evidence type="ECO:0000313" key="3">
    <source>
        <dbReference type="EMBL" id="MBB5363917.1"/>
    </source>
</evidence>
<dbReference type="PANTHER" id="PTHR46637:SF1">
    <property type="entry name" value="BLL5188 PROTEIN"/>
    <property type="match status" value="1"/>
</dbReference>
<accession>A0A7W8NHE3</accession>
<dbReference type="NCBIfam" id="NF033580">
    <property type="entry name" value="transpos_IS5_3"/>
    <property type="match status" value="1"/>
</dbReference>
<feature type="region of interest" description="Disordered" evidence="1">
    <location>
        <begin position="102"/>
        <end position="129"/>
    </location>
</feature>
<dbReference type="Proteomes" id="UP000552709">
    <property type="component" value="Unassembled WGS sequence"/>
</dbReference>
<keyword evidence="4" id="KW-1185">Reference proteome</keyword>
<evidence type="ECO:0000256" key="1">
    <source>
        <dbReference type="SAM" id="MobiDB-lite"/>
    </source>
</evidence>
<dbReference type="InterPro" id="IPR025161">
    <property type="entry name" value="IS402-like_dom"/>
</dbReference>
<sequence length="129" mass="14951">MTDEQWSQLAPLLPPQRPWTGRPGLDHRTVLNGVLWITRFGSAWRDLPERYGNWKTVRSRFYRWQPQGLWAQLLTRVQERADHAGQVEWNVHMIDRTIVRAHQSAAGAKKGTAMKRSAGHKADSERRAT</sequence>
<evidence type="ECO:0000313" key="4">
    <source>
        <dbReference type="Proteomes" id="UP000552709"/>
    </source>
</evidence>
<evidence type="ECO:0000259" key="2">
    <source>
        <dbReference type="Pfam" id="PF13340"/>
    </source>
</evidence>
<proteinExistence type="predicted"/>
<dbReference type="InterPro" id="IPR052909">
    <property type="entry name" value="Transposase_6_like"/>
</dbReference>
<organism evidence="3 4">
    <name type="scientific">Deinococcus humi</name>
    <dbReference type="NCBI Taxonomy" id="662880"/>
    <lineage>
        <taxon>Bacteria</taxon>
        <taxon>Thermotogati</taxon>
        <taxon>Deinococcota</taxon>
        <taxon>Deinococci</taxon>
        <taxon>Deinococcales</taxon>
        <taxon>Deinococcaceae</taxon>
        <taxon>Deinococcus</taxon>
    </lineage>
</organism>
<reference evidence="3 4" key="1">
    <citation type="submission" date="2020-08" db="EMBL/GenBank/DDBJ databases">
        <title>Genomic Encyclopedia of Type Strains, Phase IV (KMG-IV): sequencing the most valuable type-strain genomes for metagenomic binning, comparative biology and taxonomic classification.</title>
        <authorList>
            <person name="Goeker M."/>
        </authorList>
    </citation>
    <scope>NUCLEOTIDE SEQUENCE [LARGE SCALE GENOMIC DNA]</scope>
    <source>
        <strain evidence="3 4">DSM 27939</strain>
    </source>
</reference>
<comment type="caution">
    <text evidence="3">The sequence shown here is derived from an EMBL/GenBank/DDBJ whole genome shotgun (WGS) entry which is preliminary data.</text>
</comment>
<protein>
    <submittedName>
        <fullName evidence="3">Transposase</fullName>
    </submittedName>
</protein>
<feature type="compositionally biased region" description="Basic and acidic residues" evidence="1">
    <location>
        <begin position="120"/>
        <end position="129"/>
    </location>
</feature>
<dbReference type="Pfam" id="PF13340">
    <property type="entry name" value="DUF4096"/>
    <property type="match status" value="1"/>
</dbReference>
<dbReference type="EMBL" id="JACHFL010000007">
    <property type="protein sequence ID" value="MBB5363917.1"/>
    <property type="molecule type" value="Genomic_DNA"/>
</dbReference>
<feature type="domain" description="Insertion element IS402-like" evidence="2">
    <location>
        <begin position="1"/>
        <end position="73"/>
    </location>
</feature>